<keyword evidence="2" id="KW-1185">Reference proteome</keyword>
<organism evidence="1 2">
    <name type="scientific">Hypholoma sublateritium (strain FD-334 SS-4)</name>
    <dbReference type="NCBI Taxonomy" id="945553"/>
    <lineage>
        <taxon>Eukaryota</taxon>
        <taxon>Fungi</taxon>
        <taxon>Dikarya</taxon>
        <taxon>Basidiomycota</taxon>
        <taxon>Agaricomycotina</taxon>
        <taxon>Agaricomycetes</taxon>
        <taxon>Agaricomycetidae</taxon>
        <taxon>Agaricales</taxon>
        <taxon>Agaricineae</taxon>
        <taxon>Strophariaceae</taxon>
        <taxon>Hypholoma</taxon>
    </lineage>
</organism>
<feature type="non-terminal residue" evidence="1">
    <location>
        <position position="1"/>
    </location>
</feature>
<accession>A0A0D2KJD2</accession>
<dbReference type="OrthoDB" id="3262992at2759"/>
<proteinExistence type="predicted"/>
<name>A0A0D2KJD2_HYPSF</name>
<gene>
    <name evidence="1" type="ORF">HYPSUDRAFT_150023</name>
</gene>
<evidence type="ECO:0000313" key="1">
    <source>
        <dbReference type="EMBL" id="KJA14737.1"/>
    </source>
</evidence>
<dbReference type="OMA" id="TILCTES"/>
<reference evidence="2" key="1">
    <citation type="submission" date="2014-04" db="EMBL/GenBank/DDBJ databases">
        <title>Evolutionary Origins and Diversification of the Mycorrhizal Mutualists.</title>
        <authorList>
            <consortium name="DOE Joint Genome Institute"/>
            <consortium name="Mycorrhizal Genomics Consortium"/>
            <person name="Kohler A."/>
            <person name="Kuo A."/>
            <person name="Nagy L.G."/>
            <person name="Floudas D."/>
            <person name="Copeland A."/>
            <person name="Barry K.W."/>
            <person name="Cichocki N."/>
            <person name="Veneault-Fourrey C."/>
            <person name="LaButti K."/>
            <person name="Lindquist E.A."/>
            <person name="Lipzen A."/>
            <person name="Lundell T."/>
            <person name="Morin E."/>
            <person name="Murat C."/>
            <person name="Riley R."/>
            <person name="Ohm R."/>
            <person name="Sun H."/>
            <person name="Tunlid A."/>
            <person name="Henrissat B."/>
            <person name="Grigoriev I.V."/>
            <person name="Hibbett D.S."/>
            <person name="Martin F."/>
        </authorList>
    </citation>
    <scope>NUCLEOTIDE SEQUENCE [LARGE SCALE GENOMIC DNA]</scope>
    <source>
        <strain evidence="2">FD-334 SS-4</strain>
    </source>
</reference>
<protein>
    <submittedName>
        <fullName evidence="1">Uncharacterized protein</fullName>
    </submittedName>
</protein>
<evidence type="ECO:0000313" key="2">
    <source>
        <dbReference type="Proteomes" id="UP000054270"/>
    </source>
</evidence>
<sequence>LYTIILTESMYLIWLLRCKWRMDKGSDPASLHSTAEITRRWRARINRRIKLDQAMATRKAHKWKKLSRSLVERTWHGTLDNEDGLPQDWVGACGVLVGTGVEARPPGRNR</sequence>
<dbReference type="Proteomes" id="UP000054270">
    <property type="component" value="Unassembled WGS sequence"/>
</dbReference>
<dbReference type="AlphaFoldDB" id="A0A0D2KJD2"/>
<dbReference type="EMBL" id="KN817667">
    <property type="protein sequence ID" value="KJA14737.1"/>
    <property type="molecule type" value="Genomic_DNA"/>
</dbReference>